<dbReference type="GO" id="GO:0006281">
    <property type="term" value="P:DNA repair"/>
    <property type="evidence" value="ECO:0007669"/>
    <property type="project" value="InterPro"/>
</dbReference>
<dbReference type="AlphaFoldDB" id="A0A1B2EI43"/>
<dbReference type="EMBL" id="CP016616">
    <property type="protein sequence ID" value="ANY79607.1"/>
    <property type="molecule type" value="Genomic_DNA"/>
</dbReference>
<evidence type="ECO:0000259" key="2">
    <source>
        <dbReference type="Pfam" id="PF11799"/>
    </source>
</evidence>
<dbReference type="PANTHER" id="PTHR35369">
    <property type="entry name" value="BLR3025 PROTEIN-RELATED"/>
    <property type="match status" value="1"/>
</dbReference>
<dbReference type="GO" id="GO:0016740">
    <property type="term" value="F:transferase activity"/>
    <property type="evidence" value="ECO:0007669"/>
    <property type="project" value="UniProtKB-KW"/>
</dbReference>
<proteinExistence type="predicted"/>
<keyword evidence="1" id="KW-0227">DNA damage</keyword>
<dbReference type="CDD" id="cd03468">
    <property type="entry name" value="PolY_like"/>
    <property type="match status" value="1"/>
</dbReference>
<evidence type="ECO:0000256" key="1">
    <source>
        <dbReference type="ARBA" id="ARBA00022763"/>
    </source>
</evidence>
<dbReference type="InterPro" id="IPR043502">
    <property type="entry name" value="DNA/RNA_pol_sf"/>
</dbReference>
<name>A0A1B2EI43_9HYPH</name>
<dbReference type="RefSeq" id="WP_099510625.1">
    <property type="nucleotide sequence ID" value="NZ_CP016616.1"/>
</dbReference>
<dbReference type="Pfam" id="PF11799">
    <property type="entry name" value="IMS_C"/>
    <property type="match status" value="1"/>
</dbReference>
<dbReference type="PANTHER" id="PTHR35369:SF2">
    <property type="entry name" value="BLR3025 PROTEIN"/>
    <property type="match status" value="1"/>
</dbReference>
<dbReference type="InterPro" id="IPR050356">
    <property type="entry name" value="SulA_CellDiv_inhibitor"/>
</dbReference>
<sequence>MRRVVSLYLPTWPTDRIRRRKGSPPPDEPLVTASIEGSRRLIGAVDRAAHALSLRPGQTIAHAQAMVPGLHIVDATPEEDEASLTALAHWCIGYSPIVAANPPDGIWIDIAGAAHLFGGEEQLVTNLVYRLRSQNIRADACVADAPCTAWGIVRYGSQVIVPPGRSIEAVEGLPLPALRLPQATVEALHRLGIERVGQLAAMPRAPIVRRFGKEVLLRLDQAFGHVVEPLNPLMPKDVPVRRVTFAEPIGRLEDLQSVVRRLADRLCRDLERASLGIRRLDLVFERIDRCSIAFRIGTAKATREARHLAKLFDERLQTADPGFGIEAAALMASKVEPLSERQIAAKELAKDEADNVDLSHLVDRLSTRLGPKRVYRLAPVESRVPERTMKRIPALAPMPDANWPEDLPRPARLLDPPEPVTATALLPDHPPAFFVWRNVRHRVVRADGPERITGEWWKSEREHFSLRDYYRVESEQGTRFWLFRDAPTAEGGRWWMHGFFA</sequence>
<gene>
    <name evidence="3" type="ORF">BB934_16370</name>
</gene>
<dbReference type="InterPro" id="IPR017961">
    <property type="entry name" value="DNA_pol_Y-fam_little_finger"/>
</dbReference>
<dbReference type="KEGG" id="moc:BB934_16370"/>
<reference evidence="3" key="1">
    <citation type="submission" date="2016-07" db="EMBL/GenBank/DDBJ databases">
        <title>Microvirga ossetica sp. nov. a new species of rhizobia isolated from root nodules of the legume species Vicia alpestris Steven originated from North Ossetia region in the Caucasus.</title>
        <authorList>
            <person name="Safronova V.I."/>
            <person name="Kuznetsova I.G."/>
            <person name="Sazanova A.L."/>
            <person name="Belimov A."/>
            <person name="Andronov E."/>
            <person name="Osledkin Y.S."/>
            <person name="Onishchuk O.P."/>
            <person name="Kurchak O.N."/>
            <person name="Shaposhnikov A.I."/>
            <person name="Willems A."/>
            <person name="Tikhonovich I.A."/>
        </authorList>
    </citation>
    <scope>NUCLEOTIDE SEQUENCE [LARGE SCALE GENOMIC DNA]</scope>
    <source>
        <strain evidence="3">V5/3M</strain>
    </source>
</reference>
<dbReference type="GO" id="GO:0003684">
    <property type="term" value="F:damaged DNA binding"/>
    <property type="evidence" value="ECO:0007669"/>
    <property type="project" value="InterPro"/>
</dbReference>
<accession>A0A1B2EI43</accession>
<dbReference type="SUPFAM" id="SSF56672">
    <property type="entry name" value="DNA/RNA polymerases"/>
    <property type="match status" value="1"/>
</dbReference>
<keyword evidence="3" id="KW-0808">Transferase</keyword>
<feature type="domain" description="DNA polymerase Y-family little finger" evidence="2">
    <location>
        <begin position="243"/>
        <end position="343"/>
    </location>
</feature>
<protein>
    <submittedName>
        <fullName evidence="3">Nucleotidyltransferase</fullName>
    </submittedName>
</protein>
<organism evidence="3">
    <name type="scientific">Microvirga ossetica</name>
    <dbReference type="NCBI Taxonomy" id="1882682"/>
    <lineage>
        <taxon>Bacteria</taxon>
        <taxon>Pseudomonadati</taxon>
        <taxon>Pseudomonadota</taxon>
        <taxon>Alphaproteobacteria</taxon>
        <taxon>Hyphomicrobiales</taxon>
        <taxon>Methylobacteriaceae</taxon>
        <taxon>Microvirga</taxon>
    </lineage>
</organism>
<evidence type="ECO:0000313" key="3">
    <source>
        <dbReference type="EMBL" id="ANY79607.1"/>
    </source>
</evidence>
<dbReference type="OrthoDB" id="9788640at2"/>